<evidence type="ECO:0000313" key="7">
    <source>
        <dbReference type="Proteomes" id="UP000265000"/>
    </source>
</evidence>
<dbReference type="InterPro" id="IPR007110">
    <property type="entry name" value="Ig-like_dom"/>
</dbReference>
<dbReference type="InterPro" id="IPR050504">
    <property type="entry name" value="IgSF_BTN/MOG"/>
</dbReference>
<dbReference type="Proteomes" id="UP000265000">
    <property type="component" value="Unplaced"/>
</dbReference>
<dbReference type="GO" id="GO:0005102">
    <property type="term" value="F:signaling receptor binding"/>
    <property type="evidence" value="ECO:0007669"/>
    <property type="project" value="TreeGrafter"/>
</dbReference>
<evidence type="ECO:0000256" key="1">
    <source>
        <dbReference type="ARBA" id="ARBA00004370"/>
    </source>
</evidence>
<accession>A0A3Q2PDR8</accession>
<dbReference type="SMART" id="SM00408">
    <property type="entry name" value="IGc2"/>
    <property type="match status" value="1"/>
</dbReference>
<dbReference type="InterPro" id="IPR013783">
    <property type="entry name" value="Ig-like_fold"/>
</dbReference>
<feature type="transmembrane region" description="Helical" evidence="4">
    <location>
        <begin position="131"/>
        <end position="152"/>
    </location>
</feature>
<name>A0A3Q2PDR8_FUNHE</name>
<dbReference type="GO" id="GO:0009897">
    <property type="term" value="C:external side of plasma membrane"/>
    <property type="evidence" value="ECO:0007669"/>
    <property type="project" value="TreeGrafter"/>
</dbReference>
<dbReference type="PANTHER" id="PTHR24100">
    <property type="entry name" value="BUTYROPHILIN"/>
    <property type="match status" value="1"/>
</dbReference>
<feature type="domain" description="Ig-like" evidence="5">
    <location>
        <begin position="9"/>
        <end position="120"/>
    </location>
</feature>
<organism evidence="6 7">
    <name type="scientific">Fundulus heteroclitus</name>
    <name type="common">Killifish</name>
    <name type="synonym">Mummichog</name>
    <dbReference type="NCBI Taxonomy" id="8078"/>
    <lineage>
        <taxon>Eukaryota</taxon>
        <taxon>Metazoa</taxon>
        <taxon>Chordata</taxon>
        <taxon>Craniata</taxon>
        <taxon>Vertebrata</taxon>
        <taxon>Euteleostomi</taxon>
        <taxon>Actinopterygii</taxon>
        <taxon>Neopterygii</taxon>
        <taxon>Teleostei</taxon>
        <taxon>Neoteleostei</taxon>
        <taxon>Acanthomorphata</taxon>
        <taxon>Ovalentaria</taxon>
        <taxon>Atherinomorphae</taxon>
        <taxon>Cyprinodontiformes</taxon>
        <taxon>Fundulidae</taxon>
        <taxon>Fundulus</taxon>
    </lineage>
</organism>
<dbReference type="GO" id="GO:0001817">
    <property type="term" value="P:regulation of cytokine production"/>
    <property type="evidence" value="ECO:0007669"/>
    <property type="project" value="TreeGrafter"/>
</dbReference>
<keyword evidence="3" id="KW-0393">Immunoglobulin domain</keyword>
<dbReference type="SMART" id="SM00406">
    <property type="entry name" value="IGv"/>
    <property type="match status" value="1"/>
</dbReference>
<dbReference type="STRING" id="8078.ENSFHEP00000010941"/>
<dbReference type="GO" id="GO:0050852">
    <property type="term" value="P:T cell receptor signaling pathway"/>
    <property type="evidence" value="ECO:0007669"/>
    <property type="project" value="TreeGrafter"/>
</dbReference>
<keyword evidence="2 4" id="KW-0472">Membrane</keyword>
<reference evidence="6" key="1">
    <citation type="submission" date="2025-08" db="UniProtKB">
        <authorList>
            <consortium name="Ensembl"/>
        </authorList>
    </citation>
    <scope>IDENTIFICATION</scope>
</reference>
<evidence type="ECO:0000256" key="2">
    <source>
        <dbReference type="ARBA" id="ARBA00023136"/>
    </source>
</evidence>
<dbReference type="Gene3D" id="2.60.40.10">
    <property type="entry name" value="Immunoglobulins"/>
    <property type="match status" value="1"/>
</dbReference>
<dbReference type="Ensembl" id="ENSFHET00000017803.1">
    <property type="protein sequence ID" value="ENSFHEP00000010941.1"/>
    <property type="gene ID" value="ENSFHEG00000012326.1"/>
</dbReference>
<evidence type="ECO:0000259" key="5">
    <source>
        <dbReference type="PROSITE" id="PS50835"/>
    </source>
</evidence>
<dbReference type="SMART" id="SM00409">
    <property type="entry name" value="IG"/>
    <property type="match status" value="1"/>
</dbReference>
<proteinExistence type="predicted"/>
<keyword evidence="7" id="KW-1185">Reference proteome</keyword>
<dbReference type="InterPro" id="IPR003598">
    <property type="entry name" value="Ig_sub2"/>
</dbReference>
<sequence>MAVTLTCEPAPNDASTYMMSSEPGQNVTLTCKGSENNPVTFLKLTQPDLDPEYVLVYRDDRIDEEIQNPRFKGRTELQSISSSDGNVNVILHNVTEDDSGTYKCFVESKTNGAKTSERIIKLRDTPGNSGFYVAAACALMIFIVSIVAVALIRRKNKKLMSSPLDEAVTIQMTPLKLNVSATASSTAQCPSTLSLVNEN</sequence>
<dbReference type="InterPro" id="IPR013106">
    <property type="entry name" value="Ig_V-set"/>
</dbReference>
<dbReference type="InterPro" id="IPR003599">
    <property type="entry name" value="Ig_sub"/>
</dbReference>
<dbReference type="SUPFAM" id="SSF48726">
    <property type="entry name" value="Immunoglobulin"/>
    <property type="match status" value="1"/>
</dbReference>
<comment type="subcellular location">
    <subcellularLocation>
        <location evidence="1">Membrane</location>
    </subcellularLocation>
</comment>
<keyword evidence="4" id="KW-0812">Transmembrane</keyword>
<dbReference type="InterPro" id="IPR036179">
    <property type="entry name" value="Ig-like_dom_sf"/>
</dbReference>
<evidence type="ECO:0000256" key="4">
    <source>
        <dbReference type="SAM" id="Phobius"/>
    </source>
</evidence>
<keyword evidence="4" id="KW-1133">Transmembrane helix</keyword>
<protein>
    <recommendedName>
        <fullName evidence="5">Ig-like domain-containing protein</fullName>
    </recommendedName>
</protein>
<dbReference type="PANTHER" id="PTHR24100:SF151">
    <property type="entry name" value="ICOS LIGAND"/>
    <property type="match status" value="1"/>
</dbReference>
<dbReference type="AlphaFoldDB" id="A0A3Q2PDR8"/>
<dbReference type="Pfam" id="PF07686">
    <property type="entry name" value="V-set"/>
    <property type="match status" value="1"/>
</dbReference>
<evidence type="ECO:0000313" key="6">
    <source>
        <dbReference type="Ensembl" id="ENSFHEP00000010941.1"/>
    </source>
</evidence>
<dbReference type="GeneTree" id="ENSGT00910000146532"/>
<reference evidence="6" key="2">
    <citation type="submission" date="2025-09" db="UniProtKB">
        <authorList>
            <consortium name="Ensembl"/>
        </authorList>
    </citation>
    <scope>IDENTIFICATION</scope>
</reference>
<evidence type="ECO:0000256" key="3">
    <source>
        <dbReference type="ARBA" id="ARBA00023319"/>
    </source>
</evidence>
<dbReference type="PROSITE" id="PS50835">
    <property type="entry name" value="IG_LIKE"/>
    <property type="match status" value="1"/>
</dbReference>